<keyword evidence="4" id="KW-0489">Methyltransferase</keyword>
<dbReference type="GO" id="GO:0032259">
    <property type="term" value="P:methylation"/>
    <property type="evidence" value="ECO:0007669"/>
    <property type="project" value="UniProtKB-KW"/>
</dbReference>
<comment type="caution">
    <text evidence="4">The sequence shown here is derived from an EMBL/GenBank/DDBJ whole genome shotgun (WGS) entry which is preliminary data.</text>
</comment>
<keyword evidence="5" id="KW-1185">Reference proteome</keyword>
<dbReference type="Proteomes" id="UP000564496">
    <property type="component" value="Unassembled WGS sequence"/>
</dbReference>
<dbReference type="SUPFAM" id="SSF52343">
    <property type="entry name" value="Ferredoxin reductase-like, C-terminal NADP-linked domain"/>
    <property type="match status" value="1"/>
</dbReference>
<dbReference type="GO" id="GO:0018489">
    <property type="term" value="F:vanillate monooxygenase activity"/>
    <property type="evidence" value="ECO:0007669"/>
    <property type="project" value="UniProtKB-EC"/>
</dbReference>
<protein>
    <submittedName>
        <fullName evidence="4">Vanillate O-demethylase ferredoxin subunit</fullName>
        <ecNumber evidence="4">1.14.13.82</ecNumber>
    </submittedName>
</protein>
<evidence type="ECO:0000256" key="1">
    <source>
        <dbReference type="ARBA" id="ARBA00001974"/>
    </source>
</evidence>
<dbReference type="GO" id="GO:0051537">
    <property type="term" value="F:2 iron, 2 sulfur cluster binding"/>
    <property type="evidence" value="ECO:0007669"/>
    <property type="project" value="InterPro"/>
</dbReference>
<feature type="domain" description="2Fe-2S ferredoxin-type" evidence="2">
    <location>
        <begin position="236"/>
        <end position="326"/>
    </location>
</feature>
<proteinExistence type="predicted"/>
<keyword evidence="4" id="KW-0808">Transferase</keyword>
<dbReference type="CDD" id="cd00207">
    <property type="entry name" value="fer2"/>
    <property type="match status" value="1"/>
</dbReference>
<comment type="cofactor">
    <cofactor evidence="1">
        <name>FAD</name>
        <dbReference type="ChEBI" id="CHEBI:57692"/>
    </cofactor>
</comment>
<evidence type="ECO:0000259" key="2">
    <source>
        <dbReference type="PROSITE" id="PS51085"/>
    </source>
</evidence>
<dbReference type="InterPro" id="IPR017927">
    <property type="entry name" value="FAD-bd_FR_type"/>
</dbReference>
<dbReference type="InterPro" id="IPR039261">
    <property type="entry name" value="FNR_nucleotide-bd"/>
</dbReference>
<keyword evidence="4" id="KW-0560">Oxidoreductase</keyword>
<dbReference type="Pfam" id="PF00175">
    <property type="entry name" value="NAD_binding_1"/>
    <property type="match status" value="1"/>
</dbReference>
<dbReference type="SUPFAM" id="SSF63380">
    <property type="entry name" value="Riboflavin synthase domain-like"/>
    <property type="match status" value="1"/>
</dbReference>
<dbReference type="Gene3D" id="2.40.30.10">
    <property type="entry name" value="Translation factors"/>
    <property type="match status" value="1"/>
</dbReference>
<dbReference type="InterPro" id="IPR006058">
    <property type="entry name" value="2Fe2S_fd_BS"/>
</dbReference>
<dbReference type="InterPro" id="IPR036010">
    <property type="entry name" value="2Fe-2S_ferredoxin-like_sf"/>
</dbReference>
<dbReference type="AlphaFoldDB" id="A0A7Z0DNT6"/>
<dbReference type="Gene3D" id="3.10.20.30">
    <property type="match status" value="1"/>
</dbReference>
<dbReference type="CDD" id="cd06185">
    <property type="entry name" value="PDR_like"/>
    <property type="match status" value="1"/>
</dbReference>
<dbReference type="InterPro" id="IPR050415">
    <property type="entry name" value="MRET"/>
</dbReference>
<dbReference type="PROSITE" id="PS51085">
    <property type="entry name" value="2FE2S_FER_2"/>
    <property type="match status" value="1"/>
</dbReference>
<dbReference type="PANTHER" id="PTHR47354">
    <property type="entry name" value="NADH OXIDOREDUCTASE HCR"/>
    <property type="match status" value="1"/>
</dbReference>
<evidence type="ECO:0000313" key="5">
    <source>
        <dbReference type="Proteomes" id="UP000564496"/>
    </source>
</evidence>
<dbReference type="RefSeq" id="WP_179659228.1">
    <property type="nucleotide sequence ID" value="NZ_JACBZR010000001.1"/>
</dbReference>
<evidence type="ECO:0000259" key="3">
    <source>
        <dbReference type="PROSITE" id="PS51384"/>
    </source>
</evidence>
<dbReference type="GO" id="GO:0008168">
    <property type="term" value="F:methyltransferase activity"/>
    <property type="evidence" value="ECO:0007669"/>
    <property type="project" value="UniProtKB-KW"/>
</dbReference>
<dbReference type="PANTHER" id="PTHR47354:SF2">
    <property type="entry name" value="BLR2392 PROTEIN"/>
    <property type="match status" value="1"/>
</dbReference>
<evidence type="ECO:0000313" key="4">
    <source>
        <dbReference type="EMBL" id="NYI78923.1"/>
    </source>
</evidence>
<reference evidence="4 5" key="1">
    <citation type="submission" date="2020-07" db="EMBL/GenBank/DDBJ databases">
        <title>Sequencing the genomes of 1000 actinobacteria strains.</title>
        <authorList>
            <person name="Klenk H.-P."/>
        </authorList>
    </citation>
    <scope>NUCLEOTIDE SEQUENCE [LARGE SCALE GENOMIC DNA]</scope>
    <source>
        <strain evidence="4 5">DSM 26487</strain>
    </source>
</reference>
<dbReference type="PRINTS" id="PR00409">
    <property type="entry name" value="PHDIOXRDTASE"/>
</dbReference>
<dbReference type="EC" id="1.14.13.82" evidence="4"/>
<dbReference type="PROSITE" id="PS00197">
    <property type="entry name" value="2FE2S_FER_1"/>
    <property type="match status" value="1"/>
</dbReference>
<name>A0A7Z0DNT6_9ACTN</name>
<feature type="domain" description="FAD-binding FR-type" evidence="3">
    <location>
        <begin position="7"/>
        <end position="110"/>
    </location>
</feature>
<gene>
    <name evidence="4" type="ORF">BJ988_003571</name>
</gene>
<organism evidence="4 5">
    <name type="scientific">Nocardioides panzhihuensis</name>
    <dbReference type="NCBI Taxonomy" id="860243"/>
    <lineage>
        <taxon>Bacteria</taxon>
        <taxon>Bacillati</taxon>
        <taxon>Actinomycetota</taxon>
        <taxon>Actinomycetes</taxon>
        <taxon>Propionibacteriales</taxon>
        <taxon>Nocardioidaceae</taxon>
        <taxon>Nocardioides</taxon>
    </lineage>
</organism>
<dbReference type="SUPFAM" id="SSF54292">
    <property type="entry name" value="2Fe-2S ferredoxin-like"/>
    <property type="match status" value="1"/>
</dbReference>
<accession>A0A7Z0DNT6</accession>
<dbReference type="Pfam" id="PF00111">
    <property type="entry name" value="Fer2"/>
    <property type="match status" value="1"/>
</dbReference>
<dbReference type="InterPro" id="IPR001041">
    <property type="entry name" value="2Fe-2S_ferredoxin-type"/>
</dbReference>
<dbReference type="Gene3D" id="3.40.50.80">
    <property type="entry name" value="Nucleotide-binding domain of ferredoxin-NADP reductase (FNR) module"/>
    <property type="match status" value="1"/>
</dbReference>
<dbReference type="InterPro" id="IPR012675">
    <property type="entry name" value="Beta-grasp_dom_sf"/>
</dbReference>
<dbReference type="PROSITE" id="PS51384">
    <property type="entry name" value="FAD_FR"/>
    <property type="match status" value="1"/>
</dbReference>
<dbReference type="InterPro" id="IPR001433">
    <property type="entry name" value="OxRdtase_FAD/NAD-bd"/>
</dbReference>
<dbReference type="InterPro" id="IPR017938">
    <property type="entry name" value="Riboflavin_synthase-like_b-brl"/>
</dbReference>
<dbReference type="EMBL" id="JACBZR010000001">
    <property type="protein sequence ID" value="NYI78923.1"/>
    <property type="molecule type" value="Genomic_DNA"/>
</dbReference>
<sequence>MSATNQKRWSWATVVDVRDEAKGVRAITLRYESLVPRPDPGSHIDVRVPIRERIDTRSYSVVRRSDRHPATLTIAVQLADRSRGGSAYMHTLETGARLAITQPLNNFSYAGSRRPVRLLAGGIGITALFAMARQAAMENADYTLTYVGREPARLAFLEELETLHGHRFQDHLDDRDGRFDVEAWVSACPADAMAYMCGPLRLMEAVRASWATQGRDSRDLRFETFGASGRHPSQSFTVKLPTQGVEIEVPADQSILDTLESAGFDMMYDCRKGECGLCQVKVLDQRGGLDHRDVFFSAEQHTEGRLLCTCVTRAFGEGASVTLELP</sequence>